<proteinExistence type="predicted"/>
<dbReference type="NCBIfam" id="TIGR02122">
    <property type="entry name" value="TRAP_TAXI"/>
    <property type="match status" value="1"/>
</dbReference>
<name>A0A0F0L1D8_9MICO</name>
<gene>
    <name evidence="1" type="ORF">RL72_01105</name>
</gene>
<evidence type="ECO:0000313" key="1">
    <source>
        <dbReference type="EMBL" id="KJL26170.1"/>
    </source>
</evidence>
<dbReference type="Gene3D" id="3.40.190.10">
    <property type="entry name" value="Periplasmic binding protein-like II"/>
    <property type="match status" value="2"/>
</dbReference>
<dbReference type="EMBL" id="JYIT01000066">
    <property type="protein sequence ID" value="KJL26170.1"/>
    <property type="molecule type" value="Genomic_DNA"/>
</dbReference>
<dbReference type="InterPro" id="IPR011852">
    <property type="entry name" value="TRAP_TAXI"/>
</dbReference>
<accession>A0A0F0L1D8</accession>
<dbReference type="PATRIC" id="fig|582680.7.peg.1144"/>
<keyword evidence="2" id="KW-1185">Reference proteome</keyword>
<dbReference type="PANTHER" id="PTHR42941:SF1">
    <property type="entry name" value="SLL1037 PROTEIN"/>
    <property type="match status" value="1"/>
</dbReference>
<protein>
    <submittedName>
        <fullName evidence="1">NMT1/THI5 like protein</fullName>
    </submittedName>
</protein>
<dbReference type="Proteomes" id="UP000033448">
    <property type="component" value="Unassembled WGS sequence"/>
</dbReference>
<dbReference type="RefSeq" id="WP_248700389.1">
    <property type="nucleotide sequence ID" value="NZ_CP099706.1"/>
</dbReference>
<dbReference type="PANTHER" id="PTHR42941">
    <property type="entry name" value="SLL1037 PROTEIN"/>
    <property type="match status" value="1"/>
</dbReference>
<evidence type="ECO:0000313" key="2">
    <source>
        <dbReference type="Proteomes" id="UP000033448"/>
    </source>
</evidence>
<comment type="caution">
    <text evidence="1">The sequence shown here is derived from an EMBL/GenBank/DDBJ whole genome shotgun (WGS) entry which is preliminary data.</text>
</comment>
<dbReference type="Pfam" id="PF16868">
    <property type="entry name" value="NMT1_3"/>
    <property type="match status" value="1"/>
</dbReference>
<dbReference type="PROSITE" id="PS51257">
    <property type="entry name" value="PROKAR_LIPOPROTEIN"/>
    <property type="match status" value="1"/>
</dbReference>
<organism evidence="1 2">
    <name type="scientific">Microbacterium azadirachtae</name>
    <dbReference type="NCBI Taxonomy" id="582680"/>
    <lineage>
        <taxon>Bacteria</taxon>
        <taxon>Bacillati</taxon>
        <taxon>Actinomycetota</taxon>
        <taxon>Actinomycetes</taxon>
        <taxon>Micrococcales</taxon>
        <taxon>Microbacteriaceae</taxon>
        <taxon>Microbacterium</taxon>
    </lineage>
</organism>
<dbReference type="AlphaFoldDB" id="A0A0F0L1D8"/>
<sequence>MSAATGRLLRAGGVVRLLAMLLCLVSALGLGACAPADRSWADKPQAIAGGGATGVYYAYGQQFARALSTHLGATFTAQRTNGSVDNLERVGDGTAVLGFAQGDAVADAVAGTGAFHEPIPIVAVARLYDEYVHIVVRSGSDVHDLRDLAGRAVSLGARGSGVELVARRILSAADVDPASIRNPELGLEASIGALRRGEIDGFFWVGGLPTPGIAALAADTPIRLLSIPPAVVDAVNAAHAGAYRQADFPIGAYGVDSATVTMTVPNYLVARADAPEALIHDATAVLFEQRAVIARGAPAAALLDRRQAIFTDPIALHSGAARYYRETHD</sequence>
<dbReference type="SUPFAM" id="SSF53850">
    <property type="entry name" value="Periplasmic binding protein-like II"/>
    <property type="match status" value="1"/>
</dbReference>
<reference evidence="1 2" key="1">
    <citation type="submission" date="2015-02" db="EMBL/GenBank/DDBJ databases">
        <title>Draft genome sequences of ten Microbacterium spp. with emphasis on heavy metal contaminated environments.</title>
        <authorList>
            <person name="Corretto E."/>
        </authorList>
    </citation>
    <scope>NUCLEOTIDE SEQUENCE [LARGE SCALE GENOMIC DNA]</scope>
    <source>
        <strain evidence="1 2">DSM 23848</strain>
    </source>
</reference>